<dbReference type="EMBL" id="BFEA01000018">
    <property type="protein sequence ID" value="GBG61227.1"/>
    <property type="molecule type" value="Genomic_DNA"/>
</dbReference>
<name>A0A388JTX7_CHABU</name>
<sequence length="79" mass="8633">MLEEMLDRRRRRRRGVQIGGGWLDGNPEGRSPRGECGMTVEVSVKQEGGRNLCFGGDVAFMIFSYASRAGGLRGVSLGE</sequence>
<proteinExistence type="predicted"/>
<gene>
    <name evidence="1" type="ORF">CBR_g19760</name>
</gene>
<evidence type="ECO:0000313" key="1">
    <source>
        <dbReference type="EMBL" id="GBG61227.1"/>
    </source>
</evidence>
<dbReference type="Gramene" id="GBG61227">
    <property type="protein sequence ID" value="GBG61227"/>
    <property type="gene ID" value="CBR_g19760"/>
</dbReference>
<accession>A0A388JTX7</accession>
<comment type="caution">
    <text evidence="1">The sequence shown here is derived from an EMBL/GenBank/DDBJ whole genome shotgun (WGS) entry which is preliminary data.</text>
</comment>
<keyword evidence="2" id="KW-1185">Reference proteome</keyword>
<organism evidence="1 2">
    <name type="scientific">Chara braunii</name>
    <name type="common">Braun's stonewort</name>
    <dbReference type="NCBI Taxonomy" id="69332"/>
    <lineage>
        <taxon>Eukaryota</taxon>
        <taxon>Viridiplantae</taxon>
        <taxon>Streptophyta</taxon>
        <taxon>Charophyceae</taxon>
        <taxon>Charales</taxon>
        <taxon>Characeae</taxon>
        <taxon>Chara</taxon>
    </lineage>
</organism>
<dbReference type="AlphaFoldDB" id="A0A388JTX7"/>
<dbReference type="Proteomes" id="UP000265515">
    <property type="component" value="Unassembled WGS sequence"/>
</dbReference>
<reference evidence="1 2" key="1">
    <citation type="journal article" date="2018" name="Cell">
        <title>The Chara Genome: Secondary Complexity and Implications for Plant Terrestrialization.</title>
        <authorList>
            <person name="Nishiyama T."/>
            <person name="Sakayama H."/>
            <person name="Vries J.D."/>
            <person name="Buschmann H."/>
            <person name="Saint-Marcoux D."/>
            <person name="Ullrich K.K."/>
            <person name="Haas F.B."/>
            <person name="Vanderstraeten L."/>
            <person name="Becker D."/>
            <person name="Lang D."/>
            <person name="Vosolsobe S."/>
            <person name="Rombauts S."/>
            <person name="Wilhelmsson P.K.I."/>
            <person name="Janitza P."/>
            <person name="Kern R."/>
            <person name="Heyl A."/>
            <person name="Rumpler F."/>
            <person name="Villalobos L.I.A.C."/>
            <person name="Clay J.M."/>
            <person name="Skokan R."/>
            <person name="Toyoda A."/>
            <person name="Suzuki Y."/>
            <person name="Kagoshima H."/>
            <person name="Schijlen E."/>
            <person name="Tajeshwar N."/>
            <person name="Catarino B."/>
            <person name="Hetherington A.J."/>
            <person name="Saltykova A."/>
            <person name="Bonnot C."/>
            <person name="Breuninger H."/>
            <person name="Symeonidi A."/>
            <person name="Radhakrishnan G.V."/>
            <person name="Van Nieuwerburgh F."/>
            <person name="Deforce D."/>
            <person name="Chang C."/>
            <person name="Karol K.G."/>
            <person name="Hedrich R."/>
            <person name="Ulvskov P."/>
            <person name="Glockner G."/>
            <person name="Delwiche C.F."/>
            <person name="Petrasek J."/>
            <person name="Van de Peer Y."/>
            <person name="Friml J."/>
            <person name="Beilby M."/>
            <person name="Dolan L."/>
            <person name="Kohara Y."/>
            <person name="Sugano S."/>
            <person name="Fujiyama A."/>
            <person name="Delaux P.-M."/>
            <person name="Quint M."/>
            <person name="TheiBen G."/>
            <person name="Hagemann M."/>
            <person name="Harholt J."/>
            <person name="Dunand C."/>
            <person name="Zachgo S."/>
            <person name="Langdale J."/>
            <person name="Maumus F."/>
            <person name="Straeten D.V.D."/>
            <person name="Gould S.B."/>
            <person name="Rensing S.A."/>
        </authorList>
    </citation>
    <scope>NUCLEOTIDE SEQUENCE [LARGE SCALE GENOMIC DNA]</scope>
    <source>
        <strain evidence="1 2">S276</strain>
    </source>
</reference>
<evidence type="ECO:0000313" key="2">
    <source>
        <dbReference type="Proteomes" id="UP000265515"/>
    </source>
</evidence>
<protein>
    <submittedName>
        <fullName evidence="1">Uncharacterized protein</fullName>
    </submittedName>
</protein>